<dbReference type="PROSITE" id="PS51229">
    <property type="entry name" value="DCUN1"/>
    <property type="match status" value="1"/>
</dbReference>
<dbReference type="EMBL" id="CP119947">
    <property type="protein sequence ID" value="WFD00613.1"/>
    <property type="molecule type" value="Genomic_DNA"/>
</dbReference>
<dbReference type="InterPro" id="IPR042460">
    <property type="entry name" value="DCN1-like_PONY"/>
</dbReference>
<gene>
    <name evidence="4" type="primary">DCN1</name>
    <name evidence="4" type="ORF">MYAM1_003364</name>
</gene>
<dbReference type="PANTHER" id="PTHR12281:SF31">
    <property type="entry name" value="DCN1-LIKE PROTEIN 3"/>
    <property type="match status" value="1"/>
</dbReference>
<dbReference type="Gene3D" id="1.10.238.200">
    <property type="entry name" value="Cullin, PONY binding domain"/>
    <property type="match status" value="1"/>
</dbReference>
<evidence type="ECO:0000313" key="4">
    <source>
        <dbReference type="EMBL" id="WFD00613.1"/>
    </source>
</evidence>
<dbReference type="GO" id="GO:0016874">
    <property type="term" value="F:ligase activity"/>
    <property type="evidence" value="ECO:0007669"/>
    <property type="project" value="UniProtKB-KW"/>
</dbReference>
<dbReference type="AlphaFoldDB" id="A0AAJ5YZW8"/>
<keyword evidence="1" id="KW-0833">Ubl conjugation pathway</keyword>
<dbReference type="InterPro" id="IPR005176">
    <property type="entry name" value="PONY_dom"/>
</dbReference>
<dbReference type="Pfam" id="PF14555">
    <property type="entry name" value="UBA_4"/>
    <property type="match status" value="1"/>
</dbReference>
<dbReference type="Gene3D" id="1.10.238.10">
    <property type="entry name" value="EF-hand"/>
    <property type="match status" value="1"/>
</dbReference>
<dbReference type="InterPro" id="IPR009060">
    <property type="entry name" value="UBA-like_sf"/>
</dbReference>
<evidence type="ECO:0000259" key="3">
    <source>
        <dbReference type="PROSITE" id="PS51229"/>
    </source>
</evidence>
<dbReference type="PANTHER" id="PTHR12281">
    <property type="entry name" value="RP42 RELATED"/>
    <property type="match status" value="1"/>
</dbReference>
<name>A0AAJ5YZW8_9BASI</name>
<evidence type="ECO:0000256" key="1">
    <source>
        <dbReference type="ARBA" id="ARBA00022786"/>
    </source>
</evidence>
<comment type="function">
    <text evidence="2">Neddylation of cullins play an essential role in the regulation of SCF-type complexes activity.</text>
</comment>
<proteinExistence type="predicted"/>
<protein>
    <recommendedName>
        <fullName evidence="2">Defective in cullin neddylation protein</fullName>
    </recommendedName>
</protein>
<sequence>MVTKASKTVSAQRFAAVTGASASDAQQYLRDTNYRLEAAIDLYFAQQAAGPRLSSAQEKQVVHSLERLFDDYRDPHAETDVIEAEGALQLFEDLQVDVASVTVLPLSYYLNAPSLGHFTKQGFVDGWMRLGIAPDLLGSPDKPKILQRMQQSIPEIFDAFQSNSPALPLLGKSAGDSSQKGLYTTVYEYTFLFARSEGQKNLPLQVAVTFWDLLIPYAPSFDSNGQRTGKPSFTAHQFSLWKQYLSEVAHAQIVSKDTWSQFLEFTYEIDHQFQQHDFEAAWPSVIDEFVEWARKQIS</sequence>
<dbReference type="GO" id="GO:0032182">
    <property type="term" value="F:ubiquitin-like protein binding"/>
    <property type="evidence" value="ECO:0007669"/>
    <property type="project" value="TreeGrafter"/>
</dbReference>
<keyword evidence="4" id="KW-0436">Ligase</keyword>
<dbReference type="SUPFAM" id="SSF46934">
    <property type="entry name" value="UBA-like"/>
    <property type="match status" value="1"/>
</dbReference>
<evidence type="ECO:0000256" key="2">
    <source>
        <dbReference type="RuleBase" id="RU410713"/>
    </source>
</evidence>
<dbReference type="Proteomes" id="UP001219567">
    <property type="component" value="Chromosome 5"/>
</dbReference>
<feature type="domain" description="DCUN1" evidence="3">
    <location>
        <begin position="60"/>
        <end position="294"/>
    </location>
</feature>
<dbReference type="Gene3D" id="1.10.8.10">
    <property type="entry name" value="DNA helicase RuvA subunit, C-terminal domain"/>
    <property type="match status" value="1"/>
</dbReference>
<keyword evidence="5" id="KW-1185">Reference proteome</keyword>
<evidence type="ECO:0000313" key="5">
    <source>
        <dbReference type="Proteomes" id="UP001219567"/>
    </source>
</evidence>
<reference evidence="4 5" key="1">
    <citation type="submission" date="2023-03" db="EMBL/GenBank/DDBJ databases">
        <title>Mating type loci evolution in Malassezia.</title>
        <authorList>
            <person name="Coelho M.A."/>
        </authorList>
    </citation>
    <scope>NUCLEOTIDE SEQUENCE [LARGE SCALE GENOMIC DNA]</scope>
    <source>
        <strain evidence="4 5">CBS 9725</strain>
    </source>
</reference>
<dbReference type="Pfam" id="PF03556">
    <property type="entry name" value="Cullin_binding"/>
    <property type="match status" value="1"/>
</dbReference>
<organism evidence="4 5">
    <name type="scientific">Malassezia yamatoensis</name>
    <dbReference type="NCBI Taxonomy" id="253288"/>
    <lineage>
        <taxon>Eukaryota</taxon>
        <taxon>Fungi</taxon>
        <taxon>Dikarya</taxon>
        <taxon>Basidiomycota</taxon>
        <taxon>Ustilaginomycotina</taxon>
        <taxon>Malasseziomycetes</taxon>
        <taxon>Malasseziales</taxon>
        <taxon>Malasseziaceae</taxon>
        <taxon>Malassezia</taxon>
    </lineage>
</organism>
<accession>A0AAJ5YZW8</accession>
<dbReference type="GO" id="GO:0045116">
    <property type="term" value="P:protein neddylation"/>
    <property type="evidence" value="ECO:0007669"/>
    <property type="project" value="TreeGrafter"/>
</dbReference>
<dbReference type="GO" id="GO:0000151">
    <property type="term" value="C:ubiquitin ligase complex"/>
    <property type="evidence" value="ECO:0007669"/>
    <property type="project" value="TreeGrafter"/>
</dbReference>
<dbReference type="CDD" id="cd14273">
    <property type="entry name" value="UBA_TAP-C_like"/>
    <property type="match status" value="1"/>
</dbReference>
<dbReference type="GO" id="GO:0097602">
    <property type="term" value="F:cullin family protein binding"/>
    <property type="evidence" value="ECO:0007669"/>
    <property type="project" value="TreeGrafter"/>
</dbReference>
<dbReference type="InterPro" id="IPR014764">
    <property type="entry name" value="DCN-prot"/>
</dbReference>
<dbReference type="GO" id="GO:0031624">
    <property type="term" value="F:ubiquitin conjugating enzyme binding"/>
    <property type="evidence" value="ECO:0007669"/>
    <property type="project" value="TreeGrafter"/>
</dbReference>